<proteinExistence type="inferred from homology"/>
<dbReference type="Proteomes" id="UP000033187">
    <property type="component" value="Chromosome 1"/>
</dbReference>
<accession>A0A0D6JHM3</accession>
<evidence type="ECO:0000256" key="8">
    <source>
        <dbReference type="ARBA" id="ARBA00038436"/>
    </source>
</evidence>
<dbReference type="PANTHER" id="PTHR35011:SF4">
    <property type="entry name" value="SLL1102 PROTEIN"/>
    <property type="match status" value="1"/>
</dbReference>
<evidence type="ECO:0000313" key="12">
    <source>
        <dbReference type="Proteomes" id="UP000033187"/>
    </source>
</evidence>
<comment type="similarity">
    <text evidence="8 9">Belongs to the TRAP transporter small permease family.</text>
</comment>
<comment type="subunit">
    <text evidence="9">The complex comprises the extracytoplasmic solute receptor protein and the two transmembrane proteins.</text>
</comment>
<dbReference type="OrthoDB" id="9794346at2"/>
<comment type="function">
    <text evidence="9">Part of the tripartite ATP-independent periplasmic (TRAP) transport system.</text>
</comment>
<feature type="transmembrane region" description="Helical" evidence="9">
    <location>
        <begin position="137"/>
        <end position="156"/>
    </location>
</feature>
<dbReference type="InterPro" id="IPR055348">
    <property type="entry name" value="DctQ"/>
</dbReference>
<evidence type="ECO:0000256" key="4">
    <source>
        <dbReference type="ARBA" id="ARBA00022519"/>
    </source>
</evidence>
<reference evidence="12" key="1">
    <citation type="submission" date="2015-02" db="EMBL/GenBank/DDBJ databases">
        <authorList>
            <person name="Chooi Y.-H."/>
        </authorList>
    </citation>
    <scope>NUCLEOTIDE SEQUENCE [LARGE SCALE GENOMIC DNA]</scope>
    <source>
        <strain evidence="12">strain Y</strain>
    </source>
</reference>
<feature type="transmembrane region" description="Helical" evidence="9">
    <location>
        <begin position="92"/>
        <end position="117"/>
    </location>
</feature>
<keyword evidence="12" id="KW-1185">Reference proteome</keyword>
<gene>
    <name evidence="11" type="ORF">YBN1229_v1_2922</name>
</gene>
<organism evidence="11 12">
    <name type="scientific">Candidatus Filomicrobium marinum</name>
    <dbReference type="NCBI Taxonomy" id="1608628"/>
    <lineage>
        <taxon>Bacteria</taxon>
        <taxon>Pseudomonadati</taxon>
        <taxon>Pseudomonadota</taxon>
        <taxon>Alphaproteobacteria</taxon>
        <taxon>Hyphomicrobiales</taxon>
        <taxon>Hyphomicrobiaceae</taxon>
        <taxon>Filomicrobium</taxon>
    </lineage>
</organism>
<keyword evidence="2 9" id="KW-0813">Transport</keyword>
<dbReference type="Pfam" id="PF04290">
    <property type="entry name" value="DctQ"/>
    <property type="match status" value="1"/>
</dbReference>
<evidence type="ECO:0000256" key="7">
    <source>
        <dbReference type="ARBA" id="ARBA00023136"/>
    </source>
</evidence>
<dbReference type="RefSeq" id="WP_046478800.1">
    <property type="nucleotide sequence ID" value="NZ_LN829118.1"/>
</dbReference>
<keyword evidence="4 9" id="KW-0997">Cell inner membrane</keyword>
<dbReference type="KEGG" id="fil:BN1229_v1_2994"/>
<dbReference type="KEGG" id="fiy:BN1229_v1_2922"/>
<dbReference type="InterPro" id="IPR007387">
    <property type="entry name" value="TRAP_DctQ"/>
</dbReference>
<dbReference type="PANTHER" id="PTHR35011">
    <property type="entry name" value="2,3-DIKETO-L-GULONATE TRAP TRANSPORTER SMALL PERMEASE PROTEIN YIAM"/>
    <property type="match status" value="1"/>
</dbReference>
<comment type="subcellular location">
    <subcellularLocation>
        <location evidence="1 9">Cell inner membrane</location>
        <topology evidence="1 9">Multi-pass membrane protein</topology>
    </subcellularLocation>
</comment>
<evidence type="ECO:0000256" key="2">
    <source>
        <dbReference type="ARBA" id="ARBA00022448"/>
    </source>
</evidence>
<sequence>MRTTLMSAVGRIDSFVGLAGRVTAWLVLGLVLLVAFNVLLRYGFAVGTVASQELEWHIMAVTALIGMSYGINRGDEVRVDILYADYGPRMKAAVDVLAGVLTFFIALVFAYLSLAYVAQSYSFQEGSPDPGGLPYRYILKAFLTVGFVLLALQAIVQTARALVAFLDAGKSGAQQASVSPNGK</sequence>
<dbReference type="GO" id="GO:0022857">
    <property type="term" value="F:transmembrane transporter activity"/>
    <property type="evidence" value="ECO:0007669"/>
    <property type="project" value="UniProtKB-UniRule"/>
</dbReference>
<keyword evidence="6 9" id="KW-1133">Transmembrane helix</keyword>
<protein>
    <recommendedName>
        <fullName evidence="9">TRAP transporter small permease protein</fullName>
    </recommendedName>
</protein>
<dbReference type="GO" id="GO:0005886">
    <property type="term" value="C:plasma membrane"/>
    <property type="evidence" value="ECO:0007669"/>
    <property type="project" value="UniProtKB-SubCell"/>
</dbReference>
<dbReference type="AlphaFoldDB" id="A0A0D6JHM3"/>
<evidence type="ECO:0000313" key="11">
    <source>
        <dbReference type="EMBL" id="CPR21144.1"/>
    </source>
</evidence>
<evidence type="ECO:0000256" key="9">
    <source>
        <dbReference type="RuleBase" id="RU369079"/>
    </source>
</evidence>
<name>A0A0D6JHM3_9HYPH</name>
<feature type="transmembrane region" description="Helical" evidence="9">
    <location>
        <begin position="21"/>
        <end position="42"/>
    </location>
</feature>
<keyword evidence="7 9" id="KW-0472">Membrane</keyword>
<dbReference type="EMBL" id="LN829119">
    <property type="protein sequence ID" value="CPR21144.1"/>
    <property type="molecule type" value="Genomic_DNA"/>
</dbReference>
<keyword evidence="3" id="KW-1003">Cell membrane</keyword>
<evidence type="ECO:0000256" key="1">
    <source>
        <dbReference type="ARBA" id="ARBA00004429"/>
    </source>
</evidence>
<evidence type="ECO:0000256" key="6">
    <source>
        <dbReference type="ARBA" id="ARBA00022989"/>
    </source>
</evidence>
<keyword evidence="5 9" id="KW-0812">Transmembrane</keyword>
<evidence type="ECO:0000256" key="3">
    <source>
        <dbReference type="ARBA" id="ARBA00022475"/>
    </source>
</evidence>
<feature type="domain" description="Tripartite ATP-independent periplasmic transporters DctQ component" evidence="10">
    <location>
        <begin position="30"/>
        <end position="162"/>
    </location>
</feature>
<evidence type="ECO:0000259" key="10">
    <source>
        <dbReference type="Pfam" id="PF04290"/>
    </source>
</evidence>
<evidence type="ECO:0000256" key="5">
    <source>
        <dbReference type="ARBA" id="ARBA00022692"/>
    </source>
</evidence>
<feature type="transmembrane region" description="Helical" evidence="9">
    <location>
        <begin position="54"/>
        <end position="71"/>
    </location>
</feature>